<keyword evidence="3" id="KW-1185">Reference proteome</keyword>
<proteinExistence type="predicted"/>
<evidence type="ECO:0000313" key="2">
    <source>
        <dbReference type="EMBL" id="KAK9694912.1"/>
    </source>
</evidence>
<feature type="compositionally biased region" description="Low complexity" evidence="1">
    <location>
        <begin position="45"/>
        <end position="58"/>
    </location>
</feature>
<organism evidence="2 3">
    <name type="scientific">Popillia japonica</name>
    <name type="common">Japanese beetle</name>
    <dbReference type="NCBI Taxonomy" id="7064"/>
    <lineage>
        <taxon>Eukaryota</taxon>
        <taxon>Metazoa</taxon>
        <taxon>Ecdysozoa</taxon>
        <taxon>Arthropoda</taxon>
        <taxon>Hexapoda</taxon>
        <taxon>Insecta</taxon>
        <taxon>Pterygota</taxon>
        <taxon>Neoptera</taxon>
        <taxon>Endopterygota</taxon>
        <taxon>Coleoptera</taxon>
        <taxon>Polyphaga</taxon>
        <taxon>Scarabaeiformia</taxon>
        <taxon>Scarabaeidae</taxon>
        <taxon>Rutelinae</taxon>
        <taxon>Popillia</taxon>
    </lineage>
</organism>
<sequence length="108" mass="12226">MPIEGFRDKPTTSKVADRKRNLIDRELAEYWEKGASSDSDCFIPESESNSEYSPSESDSATDSDSDDQAEIDKELEGSPHENIADTTISSTSNWFDVTDNYQQKFQFI</sequence>
<protein>
    <submittedName>
        <fullName evidence="2">Uncharacterized protein</fullName>
    </submittedName>
</protein>
<dbReference type="AlphaFoldDB" id="A0AAW1IXW6"/>
<gene>
    <name evidence="2" type="ORF">QE152_g33197</name>
</gene>
<dbReference type="EMBL" id="JASPKY010000498">
    <property type="protein sequence ID" value="KAK9694912.1"/>
    <property type="molecule type" value="Genomic_DNA"/>
</dbReference>
<evidence type="ECO:0000256" key="1">
    <source>
        <dbReference type="SAM" id="MobiDB-lite"/>
    </source>
</evidence>
<reference evidence="2 3" key="1">
    <citation type="journal article" date="2024" name="BMC Genomics">
        <title>De novo assembly and annotation of Popillia japonica's genome with initial clues to its potential as an invasive pest.</title>
        <authorList>
            <person name="Cucini C."/>
            <person name="Boschi S."/>
            <person name="Funari R."/>
            <person name="Cardaioli E."/>
            <person name="Iannotti N."/>
            <person name="Marturano G."/>
            <person name="Paoli F."/>
            <person name="Bruttini M."/>
            <person name="Carapelli A."/>
            <person name="Frati F."/>
            <person name="Nardi F."/>
        </authorList>
    </citation>
    <scope>NUCLEOTIDE SEQUENCE [LARGE SCALE GENOMIC DNA]</scope>
    <source>
        <strain evidence="2">DMR45628</strain>
    </source>
</reference>
<comment type="caution">
    <text evidence="2">The sequence shown here is derived from an EMBL/GenBank/DDBJ whole genome shotgun (WGS) entry which is preliminary data.</text>
</comment>
<name>A0AAW1IXW6_POPJA</name>
<feature type="compositionally biased region" description="Acidic residues" evidence="1">
    <location>
        <begin position="59"/>
        <end position="69"/>
    </location>
</feature>
<feature type="region of interest" description="Disordered" evidence="1">
    <location>
        <begin position="34"/>
        <end position="87"/>
    </location>
</feature>
<evidence type="ECO:0000313" key="3">
    <source>
        <dbReference type="Proteomes" id="UP001458880"/>
    </source>
</evidence>
<dbReference type="Proteomes" id="UP001458880">
    <property type="component" value="Unassembled WGS sequence"/>
</dbReference>
<feature type="compositionally biased region" description="Basic and acidic residues" evidence="1">
    <location>
        <begin position="70"/>
        <end position="83"/>
    </location>
</feature>
<accession>A0AAW1IXW6</accession>